<dbReference type="PANTHER" id="PTHR35046:SF9">
    <property type="entry name" value="RNA-DIRECTED DNA POLYMERASE"/>
    <property type="match status" value="1"/>
</dbReference>
<dbReference type="Proteomes" id="UP000325315">
    <property type="component" value="Unassembled WGS sequence"/>
</dbReference>
<evidence type="ECO:0000313" key="1">
    <source>
        <dbReference type="EMBL" id="KAA3461765.1"/>
    </source>
</evidence>
<keyword evidence="2" id="KW-1185">Reference proteome</keyword>
<gene>
    <name evidence="1" type="ORF">EPI10_028313</name>
</gene>
<dbReference type="OrthoDB" id="1000896at2759"/>
<reference evidence="2" key="1">
    <citation type="journal article" date="2019" name="Plant Biotechnol. J.">
        <title>Genome sequencing of the Australian wild diploid species Gossypium australe highlights disease resistance and delayed gland morphogenesis.</title>
        <authorList>
            <person name="Cai Y."/>
            <person name="Cai X."/>
            <person name="Wang Q."/>
            <person name="Wang P."/>
            <person name="Zhang Y."/>
            <person name="Cai C."/>
            <person name="Xu Y."/>
            <person name="Wang K."/>
            <person name="Zhou Z."/>
            <person name="Wang C."/>
            <person name="Geng S."/>
            <person name="Li B."/>
            <person name="Dong Q."/>
            <person name="Hou Y."/>
            <person name="Wang H."/>
            <person name="Ai P."/>
            <person name="Liu Z."/>
            <person name="Yi F."/>
            <person name="Sun M."/>
            <person name="An G."/>
            <person name="Cheng J."/>
            <person name="Zhang Y."/>
            <person name="Shi Q."/>
            <person name="Xie Y."/>
            <person name="Shi X."/>
            <person name="Chang Y."/>
            <person name="Huang F."/>
            <person name="Chen Y."/>
            <person name="Hong S."/>
            <person name="Mi L."/>
            <person name="Sun Q."/>
            <person name="Zhang L."/>
            <person name="Zhou B."/>
            <person name="Peng R."/>
            <person name="Zhang X."/>
            <person name="Liu F."/>
        </authorList>
    </citation>
    <scope>NUCLEOTIDE SEQUENCE [LARGE SCALE GENOMIC DNA]</scope>
    <source>
        <strain evidence="2">cv. PA1801</strain>
    </source>
</reference>
<sequence length="110" mass="12847">MLNEGVGVPINNENDRESKTMISMNLVRKKVTTNDDLKNIKLAIPSFQGKSDPEAYLEWEKKIELVFDCHNYSKNKKVKLATIEFSDYAMIWWDQLTTSQRCNREFPITT</sequence>
<name>A0A5B6UZV8_9ROSI</name>
<dbReference type="PANTHER" id="PTHR35046">
    <property type="entry name" value="ZINC KNUCKLE (CCHC-TYPE) FAMILY PROTEIN"/>
    <property type="match status" value="1"/>
</dbReference>
<dbReference type="AlphaFoldDB" id="A0A5B6UZV8"/>
<evidence type="ECO:0000313" key="2">
    <source>
        <dbReference type="Proteomes" id="UP000325315"/>
    </source>
</evidence>
<protein>
    <submittedName>
        <fullName evidence="1">Mutant gag-pol polyprotein</fullName>
    </submittedName>
</protein>
<accession>A0A5B6UZV8</accession>
<comment type="caution">
    <text evidence="1">The sequence shown here is derived from an EMBL/GenBank/DDBJ whole genome shotgun (WGS) entry which is preliminary data.</text>
</comment>
<organism evidence="1 2">
    <name type="scientific">Gossypium australe</name>
    <dbReference type="NCBI Taxonomy" id="47621"/>
    <lineage>
        <taxon>Eukaryota</taxon>
        <taxon>Viridiplantae</taxon>
        <taxon>Streptophyta</taxon>
        <taxon>Embryophyta</taxon>
        <taxon>Tracheophyta</taxon>
        <taxon>Spermatophyta</taxon>
        <taxon>Magnoliopsida</taxon>
        <taxon>eudicotyledons</taxon>
        <taxon>Gunneridae</taxon>
        <taxon>Pentapetalae</taxon>
        <taxon>rosids</taxon>
        <taxon>malvids</taxon>
        <taxon>Malvales</taxon>
        <taxon>Malvaceae</taxon>
        <taxon>Malvoideae</taxon>
        <taxon>Gossypium</taxon>
    </lineage>
</organism>
<dbReference type="EMBL" id="SMMG02000009">
    <property type="protein sequence ID" value="KAA3461765.1"/>
    <property type="molecule type" value="Genomic_DNA"/>
</dbReference>
<proteinExistence type="predicted"/>